<comment type="subcellular location">
    <subcellularLocation>
        <location evidence="10">Cytoplasm</location>
    </subcellularLocation>
</comment>
<dbReference type="SUPFAM" id="SSF52540">
    <property type="entry name" value="P-loop containing nucleoside triphosphate hydrolases"/>
    <property type="match status" value="1"/>
</dbReference>
<dbReference type="InterPro" id="IPR049261">
    <property type="entry name" value="RecA-like_C"/>
</dbReference>
<dbReference type="InterPro" id="IPR027417">
    <property type="entry name" value="P-loop_NTPase"/>
</dbReference>
<evidence type="ECO:0000256" key="8">
    <source>
        <dbReference type="ARBA" id="ARBA00023204"/>
    </source>
</evidence>
<evidence type="ECO:0000256" key="4">
    <source>
        <dbReference type="ARBA" id="ARBA00022763"/>
    </source>
</evidence>
<evidence type="ECO:0000256" key="2">
    <source>
        <dbReference type="ARBA" id="ARBA00015553"/>
    </source>
</evidence>
<dbReference type="GO" id="GO:0003697">
    <property type="term" value="F:single-stranded DNA binding"/>
    <property type="evidence" value="ECO:0007669"/>
    <property type="project" value="UniProtKB-UniRule"/>
</dbReference>
<feature type="compositionally biased region" description="Basic and acidic residues" evidence="13">
    <location>
        <begin position="345"/>
        <end position="357"/>
    </location>
</feature>
<proteinExistence type="inferred from homology"/>
<dbReference type="PROSITE" id="PS50163">
    <property type="entry name" value="RECA_3"/>
    <property type="match status" value="1"/>
</dbReference>
<dbReference type="GO" id="GO:0005829">
    <property type="term" value="C:cytosol"/>
    <property type="evidence" value="ECO:0007669"/>
    <property type="project" value="TreeGrafter"/>
</dbReference>
<protein>
    <recommendedName>
        <fullName evidence="2 10">Protein RecA</fullName>
    </recommendedName>
    <alternativeName>
        <fullName evidence="10 11">Recombinase A</fullName>
    </alternativeName>
</protein>
<dbReference type="NCBIfam" id="TIGR02012">
    <property type="entry name" value="tigrfam_recA"/>
    <property type="match status" value="1"/>
</dbReference>
<dbReference type="SUPFAM" id="SSF54752">
    <property type="entry name" value="RecA protein, C-terminal domain"/>
    <property type="match status" value="1"/>
</dbReference>
<keyword evidence="10" id="KW-0963">Cytoplasm</keyword>
<organism evidence="16 17">
    <name type="scientific">Schleiferilactobacillus perolens DSM 12744</name>
    <dbReference type="NCBI Taxonomy" id="1423792"/>
    <lineage>
        <taxon>Bacteria</taxon>
        <taxon>Bacillati</taxon>
        <taxon>Bacillota</taxon>
        <taxon>Bacilli</taxon>
        <taxon>Lactobacillales</taxon>
        <taxon>Lactobacillaceae</taxon>
        <taxon>Schleiferilactobacillus</taxon>
    </lineage>
</organism>
<dbReference type="PATRIC" id="fig|1423792.3.peg.254"/>
<feature type="binding site" evidence="10">
    <location>
        <begin position="80"/>
        <end position="87"/>
    </location>
    <ligand>
        <name>ATP</name>
        <dbReference type="ChEBI" id="CHEBI:30616"/>
    </ligand>
</feature>
<evidence type="ECO:0000256" key="1">
    <source>
        <dbReference type="ARBA" id="ARBA00009391"/>
    </source>
</evidence>
<evidence type="ECO:0000256" key="10">
    <source>
        <dbReference type="HAMAP-Rule" id="MF_00268"/>
    </source>
</evidence>
<keyword evidence="8 10" id="KW-0234">DNA repair</keyword>
<keyword evidence="7 10" id="KW-0233">DNA recombination</keyword>
<dbReference type="STRING" id="1423792.FD09_GL000250"/>
<comment type="caution">
    <text evidence="16">The sequence shown here is derived from an EMBL/GenBank/DDBJ whole genome shotgun (WGS) entry which is preliminary data.</text>
</comment>
<feature type="compositionally biased region" description="Basic and acidic residues" evidence="13">
    <location>
        <begin position="368"/>
        <end position="386"/>
    </location>
</feature>
<evidence type="ECO:0000256" key="6">
    <source>
        <dbReference type="ARBA" id="ARBA00023125"/>
    </source>
</evidence>
<evidence type="ECO:0000259" key="14">
    <source>
        <dbReference type="PROSITE" id="PS50162"/>
    </source>
</evidence>
<dbReference type="Pfam" id="PF00154">
    <property type="entry name" value="RecA_N"/>
    <property type="match status" value="1"/>
</dbReference>
<dbReference type="InterPro" id="IPR023400">
    <property type="entry name" value="RecA_C_sf"/>
</dbReference>
<dbReference type="InterPro" id="IPR020584">
    <property type="entry name" value="DNA_recomb/repair_RecA_CS"/>
</dbReference>
<dbReference type="PRINTS" id="PR00142">
    <property type="entry name" value="RECA"/>
</dbReference>
<feature type="domain" description="RecA family profile 1" evidence="14">
    <location>
        <begin position="50"/>
        <end position="209"/>
    </location>
</feature>
<dbReference type="Pfam" id="PF21096">
    <property type="entry name" value="RecA_C"/>
    <property type="match status" value="1"/>
</dbReference>
<keyword evidence="9 10" id="KW-0742">SOS response</keyword>
<dbReference type="PANTHER" id="PTHR45900:SF1">
    <property type="entry name" value="MITOCHONDRIAL DNA REPAIR PROTEIN RECA HOMOLOG-RELATED"/>
    <property type="match status" value="1"/>
</dbReference>
<dbReference type="GO" id="GO:0003684">
    <property type="term" value="F:damaged DNA binding"/>
    <property type="evidence" value="ECO:0007669"/>
    <property type="project" value="UniProtKB-UniRule"/>
</dbReference>
<dbReference type="GO" id="GO:0006281">
    <property type="term" value="P:DNA repair"/>
    <property type="evidence" value="ECO:0007669"/>
    <property type="project" value="UniProtKB-UniRule"/>
</dbReference>
<dbReference type="SMART" id="SM00382">
    <property type="entry name" value="AAA"/>
    <property type="match status" value="1"/>
</dbReference>
<dbReference type="GO" id="GO:0140664">
    <property type="term" value="F:ATP-dependent DNA damage sensor activity"/>
    <property type="evidence" value="ECO:0007669"/>
    <property type="project" value="InterPro"/>
</dbReference>
<comment type="function">
    <text evidence="10">Can catalyze the hydrolysis of ATP in the presence of single-stranded DNA, the ATP-dependent uptake of single-stranded DNA by duplex DNA, and the ATP-dependent hybridization of homologous single-stranded DNAs. It interacts with LexA causing its activation and leading to its autocatalytic cleavage.</text>
</comment>
<dbReference type="AlphaFoldDB" id="A0A0R1N9P9"/>
<accession>A0A0R1N9P9</accession>
<keyword evidence="17" id="KW-1185">Reference proteome</keyword>
<feature type="region of interest" description="Disordered" evidence="13">
    <location>
        <begin position="339"/>
        <end position="392"/>
    </location>
</feature>
<evidence type="ECO:0000256" key="11">
    <source>
        <dbReference type="RuleBase" id="RU000526"/>
    </source>
</evidence>
<dbReference type="HAMAP" id="MF_00268">
    <property type="entry name" value="RecA"/>
    <property type="match status" value="1"/>
</dbReference>
<dbReference type="Gene3D" id="3.40.50.300">
    <property type="entry name" value="P-loop containing nucleotide triphosphate hydrolases"/>
    <property type="match status" value="1"/>
</dbReference>
<dbReference type="InterPro" id="IPR003593">
    <property type="entry name" value="AAA+_ATPase"/>
</dbReference>
<dbReference type="InterPro" id="IPR020587">
    <property type="entry name" value="RecA_monomer-monomer_interface"/>
</dbReference>
<dbReference type="GO" id="GO:0009432">
    <property type="term" value="P:SOS response"/>
    <property type="evidence" value="ECO:0007669"/>
    <property type="project" value="UniProtKB-UniRule"/>
</dbReference>
<dbReference type="CDD" id="cd00983">
    <property type="entry name" value="RecA"/>
    <property type="match status" value="1"/>
</dbReference>
<dbReference type="OrthoDB" id="9776733at2"/>
<feature type="domain" description="RecA family profile 2" evidence="15">
    <location>
        <begin position="214"/>
        <end position="287"/>
    </location>
</feature>
<dbReference type="InterPro" id="IPR020588">
    <property type="entry name" value="RecA_ATP-bd"/>
</dbReference>
<evidence type="ECO:0000256" key="12">
    <source>
        <dbReference type="RuleBase" id="RU004527"/>
    </source>
</evidence>
<evidence type="ECO:0000256" key="9">
    <source>
        <dbReference type="ARBA" id="ARBA00023236"/>
    </source>
</evidence>
<keyword evidence="5 10" id="KW-0067">ATP-binding</keyword>
<dbReference type="PROSITE" id="PS50162">
    <property type="entry name" value="RECA_2"/>
    <property type="match status" value="1"/>
</dbReference>
<evidence type="ECO:0000256" key="3">
    <source>
        <dbReference type="ARBA" id="ARBA00022741"/>
    </source>
</evidence>
<evidence type="ECO:0000259" key="15">
    <source>
        <dbReference type="PROSITE" id="PS50163"/>
    </source>
</evidence>
<dbReference type="InterPro" id="IPR049428">
    <property type="entry name" value="RecA-like_N"/>
</dbReference>
<evidence type="ECO:0000313" key="17">
    <source>
        <dbReference type="Proteomes" id="UP000051330"/>
    </source>
</evidence>
<sequence length="392" mass="42177">MAKKKQLDLSDIYQKEGQEKDKALQKALTDIEKAFGAGAIMRMGDKPRMQVDTISTGILSLDMALGIGGLPRGRMVEIYGPESSGKTTVALQTVAALQKAGGTAAYIDAENAMDPVYAQHLGVDIDQLLLSQPGSGEEGLEIADALVNSGAVDLVVVDSVAALVPRAEITGEMGDAHVGLQARLMSQALRKLAGNVNKTNTLVIFINQLREKVGVSFGSPEVTPGGRALKFYASIRLDIRRTGQYKDGTELIGNTVKIKVSKNKLAPPFKETETNMIFGQGIEHYGDLLALATVKDHEVINKSGAWYSYDNVRIGQGAPNATKYLKEHPEMAQKVEGQIRQNAMPKEEKDSKDEAADKASSSAKVVKKAQDTSKETQKQPDAEPVKELNVTA</sequence>
<evidence type="ECO:0000256" key="5">
    <source>
        <dbReference type="ARBA" id="ARBA00022840"/>
    </source>
</evidence>
<keyword evidence="6 10" id="KW-0238">DNA-binding</keyword>
<evidence type="ECO:0000256" key="13">
    <source>
        <dbReference type="SAM" id="MobiDB-lite"/>
    </source>
</evidence>
<gene>
    <name evidence="10" type="primary">recA</name>
    <name evidence="16" type="ORF">FD09_GL000250</name>
</gene>
<keyword evidence="4 10" id="KW-0227">DNA damage</keyword>
<dbReference type="InterPro" id="IPR013765">
    <property type="entry name" value="DNA_recomb/repair_RecA"/>
</dbReference>
<dbReference type="FunFam" id="3.40.50.300:FF:000087">
    <property type="entry name" value="Recombinase RecA"/>
    <property type="match status" value="1"/>
</dbReference>
<evidence type="ECO:0000256" key="7">
    <source>
        <dbReference type="ARBA" id="ARBA00023172"/>
    </source>
</evidence>
<dbReference type="GO" id="GO:0006310">
    <property type="term" value="P:DNA recombination"/>
    <property type="evidence" value="ECO:0007669"/>
    <property type="project" value="UniProtKB-UniRule"/>
</dbReference>
<keyword evidence="3 10" id="KW-0547">Nucleotide-binding</keyword>
<dbReference type="EMBL" id="AZEC01000001">
    <property type="protein sequence ID" value="KRL14597.1"/>
    <property type="molecule type" value="Genomic_DNA"/>
</dbReference>
<reference evidence="16 17" key="1">
    <citation type="journal article" date="2015" name="Genome Announc.">
        <title>Expanding the biotechnology potential of lactobacilli through comparative genomics of 213 strains and associated genera.</title>
        <authorList>
            <person name="Sun Z."/>
            <person name="Harris H.M."/>
            <person name="McCann A."/>
            <person name="Guo C."/>
            <person name="Argimon S."/>
            <person name="Zhang W."/>
            <person name="Yang X."/>
            <person name="Jeffery I.B."/>
            <person name="Cooney J.C."/>
            <person name="Kagawa T.F."/>
            <person name="Liu W."/>
            <person name="Song Y."/>
            <person name="Salvetti E."/>
            <person name="Wrobel A."/>
            <person name="Rasinkangas P."/>
            <person name="Parkhill J."/>
            <person name="Rea M.C."/>
            <person name="O'Sullivan O."/>
            <person name="Ritari J."/>
            <person name="Douillard F.P."/>
            <person name="Paul Ross R."/>
            <person name="Yang R."/>
            <person name="Briner A.E."/>
            <person name="Felis G.E."/>
            <person name="de Vos W.M."/>
            <person name="Barrangou R."/>
            <person name="Klaenhammer T.R."/>
            <person name="Caufield P.W."/>
            <person name="Cui Y."/>
            <person name="Zhang H."/>
            <person name="O'Toole P.W."/>
        </authorList>
    </citation>
    <scope>NUCLEOTIDE SEQUENCE [LARGE SCALE GENOMIC DNA]</scope>
    <source>
        <strain evidence="16 17">DSM 12744</strain>
    </source>
</reference>
<comment type="similarity">
    <text evidence="1 10 12">Belongs to the RecA family.</text>
</comment>
<dbReference type="Proteomes" id="UP000051330">
    <property type="component" value="Unassembled WGS sequence"/>
</dbReference>
<dbReference type="PROSITE" id="PS00321">
    <property type="entry name" value="RECA_1"/>
    <property type="match status" value="1"/>
</dbReference>
<evidence type="ECO:0000313" key="16">
    <source>
        <dbReference type="EMBL" id="KRL14597.1"/>
    </source>
</evidence>
<dbReference type="RefSeq" id="WP_057817442.1">
    <property type="nucleotide sequence ID" value="NZ_AZEC01000001.1"/>
</dbReference>
<name>A0A0R1N9P9_9LACO</name>
<dbReference type="GO" id="GO:0005524">
    <property type="term" value="F:ATP binding"/>
    <property type="evidence" value="ECO:0007669"/>
    <property type="project" value="UniProtKB-UniRule"/>
</dbReference>
<dbReference type="PANTHER" id="PTHR45900">
    <property type="entry name" value="RECA"/>
    <property type="match status" value="1"/>
</dbReference>